<dbReference type="RefSeq" id="WP_239266139.1">
    <property type="nucleotide sequence ID" value="NZ_JAKRCV010000073.1"/>
</dbReference>
<dbReference type="PANTHER" id="PTHR37419">
    <property type="entry name" value="SERINE/THREONINE-PROTEIN KINASE TOXIN HIPA"/>
    <property type="match status" value="1"/>
</dbReference>
<evidence type="ECO:0000259" key="5">
    <source>
        <dbReference type="Pfam" id="PF13657"/>
    </source>
</evidence>
<dbReference type="InterPro" id="IPR017508">
    <property type="entry name" value="HipA_N1"/>
</dbReference>
<feature type="domain" description="HipA-like C-terminal" evidence="4">
    <location>
        <begin position="169"/>
        <end position="377"/>
    </location>
</feature>
<name>A0ABS9Q699_9MICO</name>
<feature type="domain" description="HipA N-terminal subdomain 1" evidence="5">
    <location>
        <begin position="5"/>
        <end position="85"/>
    </location>
</feature>
<gene>
    <name evidence="6" type="ORF">MHL29_16105</name>
</gene>
<organism evidence="6 7">
    <name type="scientific">Arsenicicoccus bolidensis</name>
    <dbReference type="NCBI Taxonomy" id="229480"/>
    <lineage>
        <taxon>Bacteria</taxon>
        <taxon>Bacillati</taxon>
        <taxon>Actinomycetota</taxon>
        <taxon>Actinomycetes</taxon>
        <taxon>Micrococcales</taxon>
        <taxon>Intrasporangiaceae</taxon>
        <taxon>Arsenicicoccus</taxon>
    </lineage>
</organism>
<evidence type="ECO:0000256" key="1">
    <source>
        <dbReference type="ARBA" id="ARBA00010164"/>
    </source>
</evidence>
<dbReference type="Pfam" id="PF07804">
    <property type="entry name" value="HipA_C"/>
    <property type="match status" value="1"/>
</dbReference>
<evidence type="ECO:0000313" key="7">
    <source>
        <dbReference type="Proteomes" id="UP001521931"/>
    </source>
</evidence>
<dbReference type="Pfam" id="PF13657">
    <property type="entry name" value="Couple_hipA"/>
    <property type="match status" value="1"/>
</dbReference>
<dbReference type="EMBL" id="JAKRCV010000073">
    <property type="protein sequence ID" value="MCG7323403.1"/>
    <property type="molecule type" value="Genomic_DNA"/>
</dbReference>
<keyword evidence="2" id="KW-0808">Transferase</keyword>
<comment type="caution">
    <text evidence="6">The sequence shown here is derived from an EMBL/GenBank/DDBJ whole genome shotgun (WGS) entry which is preliminary data.</text>
</comment>
<sequence length="404" mass="43444">MITVEVWLDPDVRVGTMHVHQGRGAESLTFTYDPGYLAREGAYALEPGLPLRSGGFHSAGRLFGAFADSAPDRWGRTLVRRTLAEAAREAGETPRQPGESDFLLGVRDDLRQGALRYRLPADPPGSFRAGAQDGVPVLTELGTLLSLADKVLSDEADLGELRRLVGAGSSLGGARPKAHVRLPGGAVGIAKFPADRHDDWNVMAWEKVALDLAAAAQVVVPPSRLVAVGGRDVLVVERFDRRGADRLGYVSAMTMLEATDGDRATYLDIAEVVEQVSPRAREDLHQLWRRVVLGALINNTDDHLRNHGFLREGDGWVLSPAFDLNPTPFAGPFATDVADPGDGGSIEAALDVAEYFRLGAADAARILDEVRAAASGWDRAAASYGIGERERARMATAFTSPDHR</sequence>
<dbReference type="Proteomes" id="UP001521931">
    <property type="component" value="Unassembled WGS sequence"/>
</dbReference>
<dbReference type="InterPro" id="IPR012893">
    <property type="entry name" value="HipA-like_C"/>
</dbReference>
<accession>A0ABS9Q699</accession>
<proteinExistence type="inferred from homology"/>
<keyword evidence="7" id="KW-1185">Reference proteome</keyword>
<dbReference type="PANTHER" id="PTHR37419:SF8">
    <property type="entry name" value="TOXIN YJJJ"/>
    <property type="match status" value="1"/>
</dbReference>
<evidence type="ECO:0000256" key="2">
    <source>
        <dbReference type="ARBA" id="ARBA00022679"/>
    </source>
</evidence>
<keyword evidence="3" id="KW-0418">Kinase</keyword>
<dbReference type="Gene3D" id="1.10.1070.20">
    <property type="match status" value="1"/>
</dbReference>
<evidence type="ECO:0000313" key="6">
    <source>
        <dbReference type="EMBL" id="MCG7323403.1"/>
    </source>
</evidence>
<reference evidence="6 7" key="1">
    <citation type="submission" date="2022-02" db="EMBL/GenBank/DDBJ databases">
        <title>Uncovering new skin microbiome diversity through culturing and metagenomics.</title>
        <authorList>
            <person name="Conlan S."/>
            <person name="Deming C."/>
            <person name="Nisc Comparative Sequencing Program N."/>
            <person name="Segre J.A."/>
        </authorList>
    </citation>
    <scope>NUCLEOTIDE SEQUENCE [LARGE SCALE GENOMIC DNA]</scope>
    <source>
        <strain evidence="6 7">ACRQZ</strain>
    </source>
</reference>
<evidence type="ECO:0000259" key="4">
    <source>
        <dbReference type="Pfam" id="PF07804"/>
    </source>
</evidence>
<evidence type="ECO:0000256" key="3">
    <source>
        <dbReference type="ARBA" id="ARBA00022777"/>
    </source>
</evidence>
<protein>
    <submittedName>
        <fullName evidence="6">Type II toxin-antitoxin system HipA family toxin</fullName>
    </submittedName>
</protein>
<dbReference type="InterPro" id="IPR052028">
    <property type="entry name" value="HipA_Ser/Thr_kinase"/>
</dbReference>
<comment type="similarity">
    <text evidence="1">Belongs to the HipA Ser/Thr kinase family.</text>
</comment>